<dbReference type="PANTHER" id="PTHR33865:SF3">
    <property type="entry name" value="PROTEIN FAM183B"/>
    <property type="match status" value="1"/>
</dbReference>
<dbReference type="KEGG" id="csyr:103263547"/>
<accession>A0A3Q0E2G2</accession>
<keyword evidence="8" id="KW-0732">Signal</keyword>
<dbReference type="STRING" id="1868482.ENSTSYP00000030810"/>
<evidence type="ECO:0000256" key="5">
    <source>
        <dbReference type="ARBA" id="ARBA00023273"/>
    </source>
</evidence>
<feature type="region of interest" description="Disordered" evidence="7">
    <location>
        <begin position="148"/>
        <end position="174"/>
    </location>
</feature>
<keyword evidence="5" id="KW-0966">Cell projection</keyword>
<dbReference type="OrthoDB" id="446290at2759"/>
<evidence type="ECO:0000256" key="6">
    <source>
        <dbReference type="ARBA" id="ARBA00034777"/>
    </source>
</evidence>
<comment type="similarity">
    <text evidence="6">Belongs to the CFAP144 family.</text>
</comment>
<dbReference type="PANTHER" id="PTHR33865">
    <property type="entry name" value="PROTEIN FAM183B"/>
    <property type="match status" value="1"/>
</dbReference>
<dbReference type="RefSeq" id="XP_021569686.1">
    <property type="nucleotide sequence ID" value="XM_021714011.1"/>
</dbReference>
<evidence type="ECO:0000256" key="8">
    <source>
        <dbReference type="SAM" id="SignalP"/>
    </source>
</evidence>
<keyword evidence="9" id="KW-1185">Reference proteome</keyword>
<organism evidence="9 10">
    <name type="scientific">Carlito syrichta</name>
    <name type="common">Philippine tarsier</name>
    <name type="synonym">Tarsius syrichta</name>
    <dbReference type="NCBI Taxonomy" id="1868482"/>
    <lineage>
        <taxon>Eukaryota</taxon>
        <taxon>Metazoa</taxon>
        <taxon>Chordata</taxon>
        <taxon>Craniata</taxon>
        <taxon>Vertebrata</taxon>
        <taxon>Euteleostomi</taxon>
        <taxon>Mammalia</taxon>
        <taxon>Eutheria</taxon>
        <taxon>Euarchontoglires</taxon>
        <taxon>Primates</taxon>
        <taxon>Haplorrhini</taxon>
        <taxon>Tarsiiformes</taxon>
        <taxon>Tarsiidae</taxon>
        <taxon>Carlito</taxon>
    </lineage>
</organism>
<evidence type="ECO:0000313" key="9">
    <source>
        <dbReference type="Proteomes" id="UP000189704"/>
    </source>
</evidence>
<evidence type="ECO:0000256" key="7">
    <source>
        <dbReference type="SAM" id="MobiDB-lite"/>
    </source>
</evidence>
<sequence>MVYSITVLSTALLVLLFCFPRLLFHPETGTLSRSDGASSRGPKLRSQRALRHRTSRGRVWLNCWASGPGPVPRSTPLDSEEKGVPDEVHQNQILREQCLRELRTQKLYTQYHVNPLRKVHTIARKPMSWHDNLEEPADARFLHLIHHASQGPRKKYPETQTESQEIGWDSDPLVNPERQDSRLNHFRVYNDITLYKAKMWSLGEGDRHK</sequence>
<gene>
    <name evidence="10" type="primary">FAM183A</name>
</gene>
<proteinExistence type="inferred from homology"/>
<dbReference type="GeneID" id="103263547"/>
<dbReference type="Pfam" id="PF14886">
    <property type="entry name" value="FAM183"/>
    <property type="match status" value="1"/>
</dbReference>
<dbReference type="InterPro" id="IPR029214">
    <property type="entry name" value="CFAP144"/>
</dbReference>
<comment type="subcellular location">
    <subcellularLocation>
        <location evidence="1">Cell projection</location>
        <location evidence="1">Cilium</location>
    </subcellularLocation>
    <subcellularLocation>
        <location evidence="2">Cytoplasm</location>
        <location evidence="2">Cytoskeleton</location>
    </subcellularLocation>
</comment>
<name>A0A3Q0E2G2_CARSF</name>
<dbReference type="CTD" id="440585"/>
<reference evidence="10" key="1">
    <citation type="submission" date="2025-08" db="UniProtKB">
        <authorList>
            <consortium name="RefSeq"/>
        </authorList>
    </citation>
    <scope>IDENTIFICATION</scope>
</reference>
<keyword evidence="4" id="KW-0206">Cytoskeleton</keyword>
<keyword evidence="3" id="KW-0963">Cytoplasm</keyword>
<evidence type="ECO:0000313" key="10">
    <source>
        <dbReference type="RefSeq" id="XP_021569686.1"/>
    </source>
</evidence>
<dbReference type="GO" id="GO:0005856">
    <property type="term" value="C:cytoskeleton"/>
    <property type="evidence" value="ECO:0007669"/>
    <property type="project" value="UniProtKB-SubCell"/>
</dbReference>
<protein>
    <submittedName>
        <fullName evidence="10">Protein FAM183A</fullName>
    </submittedName>
</protein>
<dbReference type="GO" id="GO:0097546">
    <property type="term" value="C:ciliary base"/>
    <property type="evidence" value="ECO:0007669"/>
    <property type="project" value="TreeGrafter"/>
</dbReference>
<feature type="signal peptide" evidence="8">
    <location>
        <begin position="1"/>
        <end position="24"/>
    </location>
</feature>
<evidence type="ECO:0000256" key="2">
    <source>
        <dbReference type="ARBA" id="ARBA00004245"/>
    </source>
</evidence>
<dbReference type="AlphaFoldDB" id="A0A3Q0E2G2"/>
<feature type="chain" id="PRO_5017965662" evidence="8">
    <location>
        <begin position="25"/>
        <end position="209"/>
    </location>
</feature>
<dbReference type="Proteomes" id="UP000189704">
    <property type="component" value="Unplaced"/>
</dbReference>
<evidence type="ECO:0000256" key="3">
    <source>
        <dbReference type="ARBA" id="ARBA00022490"/>
    </source>
</evidence>
<evidence type="ECO:0000256" key="1">
    <source>
        <dbReference type="ARBA" id="ARBA00004138"/>
    </source>
</evidence>
<evidence type="ECO:0000256" key="4">
    <source>
        <dbReference type="ARBA" id="ARBA00023212"/>
    </source>
</evidence>